<keyword evidence="2" id="KW-1185">Reference proteome</keyword>
<comment type="caution">
    <text evidence="1">The sequence shown here is derived from an EMBL/GenBank/DDBJ whole genome shotgun (WGS) entry which is preliminary data.</text>
</comment>
<organism evidence="1 2">
    <name type="scientific">Pararhodospirillum oryzae</name>
    <dbReference type="NCBI Taxonomy" id="478448"/>
    <lineage>
        <taxon>Bacteria</taxon>
        <taxon>Pseudomonadati</taxon>
        <taxon>Pseudomonadota</taxon>
        <taxon>Alphaproteobacteria</taxon>
        <taxon>Rhodospirillales</taxon>
        <taxon>Rhodospirillaceae</taxon>
        <taxon>Pararhodospirillum</taxon>
    </lineage>
</organism>
<accession>A0A512HAY6</accession>
<reference evidence="1 2" key="1">
    <citation type="submission" date="2019-07" db="EMBL/GenBank/DDBJ databases">
        <title>Whole genome shotgun sequence of Rhodospirillum oryzae NBRC 107573.</title>
        <authorList>
            <person name="Hosoyama A."/>
            <person name="Uohara A."/>
            <person name="Ohji S."/>
            <person name="Ichikawa N."/>
        </authorList>
    </citation>
    <scope>NUCLEOTIDE SEQUENCE [LARGE SCALE GENOMIC DNA]</scope>
    <source>
        <strain evidence="1 2">NBRC 107573</strain>
    </source>
</reference>
<name>A0A512HAY6_9PROT</name>
<dbReference type="AlphaFoldDB" id="A0A512HAY6"/>
<sequence length="104" mass="11506">MLAVGGFPPCQPVDVLADEVRSRFRILAAEATPEFLHLAARANVLSNGETLFPTPERLKQAGGRLEPGVVWLEDLMLAEDGFRKDRHAIHQRGCRAHLFSSDSQ</sequence>
<protein>
    <submittedName>
        <fullName evidence="1">Uncharacterized protein</fullName>
    </submittedName>
</protein>
<gene>
    <name evidence="1" type="ORF">ROR02_27400</name>
</gene>
<dbReference type="Proteomes" id="UP000321567">
    <property type="component" value="Unassembled WGS sequence"/>
</dbReference>
<evidence type="ECO:0000313" key="1">
    <source>
        <dbReference type="EMBL" id="GEO82609.1"/>
    </source>
</evidence>
<dbReference type="EMBL" id="BJZO01000092">
    <property type="protein sequence ID" value="GEO82609.1"/>
    <property type="molecule type" value="Genomic_DNA"/>
</dbReference>
<proteinExistence type="predicted"/>
<evidence type="ECO:0000313" key="2">
    <source>
        <dbReference type="Proteomes" id="UP000321567"/>
    </source>
</evidence>